<comment type="caution">
    <text evidence="2">The sequence shown here is derived from an EMBL/GenBank/DDBJ whole genome shotgun (WGS) entry which is preliminary data.</text>
</comment>
<dbReference type="InterPro" id="IPR001810">
    <property type="entry name" value="F-box_dom"/>
</dbReference>
<dbReference type="EMBL" id="JAVRQU010000029">
    <property type="protein sequence ID" value="KAK5689712.1"/>
    <property type="molecule type" value="Genomic_DNA"/>
</dbReference>
<sequence>MVYKDCLRHEDDASAYAGARGDCIAERICIIADRIQRKEIFGARNPSIHLAMKDALALPELLEDAEITEDISRPQPERCRLLELPAELRLLIFEMVYDDTYLCEVLIDDDQVFRYRTENLTSLVTRMPSDLLALPLACKTMSAETIPVLYEATEFHVNIRSSKKISYGYARSDTGCSFLGGITKLHHLSLTSPGFGNERVTRRVYTLIGLLPAGRDIELQRLSLDLATTGSATATFKALMRLRCKSGAHVTITSDRCATPEVWEAFKKTMALIE</sequence>
<organism evidence="2 3">
    <name type="scientific">Elasticomyces elasticus</name>
    <dbReference type="NCBI Taxonomy" id="574655"/>
    <lineage>
        <taxon>Eukaryota</taxon>
        <taxon>Fungi</taxon>
        <taxon>Dikarya</taxon>
        <taxon>Ascomycota</taxon>
        <taxon>Pezizomycotina</taxon>
        <taxon>Dothideomycetes</taxon>
        <taxon>Dothideomycetidae</taxon>
        <taxon>Mycosphaerellales</taxon>
        <taxon>Teratosphaeriaceae</taxon>
        <taxon>Elasticomyces</taxon>
    </lineage>
</organism>
<evidence type="ECO:0000259" key="1">
    <source>
        <dbReference type="Pfam" id="PF13013"/>
    </source>
</evidence>
<accession>A0AAN7VX83</accession>
<proteinExistence type="predicted"/>
<reference evidence="2" key="1">
    <citation type="submission" date="2023-08" db="EMBL/GenBank/DDBJ databases">
        <title>Black Yeasts Isolated from many extreme environments.</title>
        <authorList>
            <person name="Coleine C."/>
            <person name="Stajich J.E."/>
            <person name="Selbmann L."/>
        </authorList>
    </citation>
    <scope>NUCLEOTIDE SEQUENCE</scope>
    <source>
        <strain evidence="2">CCFEE 5810</strain>
    </source>
</reference>
<evidence type="ECO:0000313" key="2">
    <source>
        <dbReference type="EMBL" id="KAK5689712.1"/>
    </source>
</evidence>
<evidence type="ECO:0000313" key="3">
    <source>
        <dbReference type="Proteomes" id="UP001310594"/>
    </source>
</evidence>
<dbReference type="Pfam" id="PF13013">
    <property type="entry name" value="F-box-like_2"/>
    <property type="match status" value="1"/>
</dbReference>
<name>A0AAN7VX83_9PEZI</name>
<feature type="domain" description="F-box" evidence="1">
    <location>
        <begin position="69"/>
        <end position="144"/>
    </location>
</feature>
<dbReference type="AlphaFoldDB" id="A0AAN7VX83"/>
<protein>
    <recommendedName>
        <fullName evidence="1">F-box domain-containing protein</fullName>
    </recommendedName>
</protein>
<dbReference type="Proteomes" id="UP001310594">
    <property type="component" value="Unassembled WGS sequence"/>
</dbReference>
<gene>
    <name evidence="2" type="ORF">LTR97_012711</name>
</gene>